<gene>
    <name evidence="3" type="ORF">COU35_04955</name>
</gene>
<dbReference type="InterPro" id="IPR050190">
    <property type="entry name" value="UPF0213_domain"/>
</dbReference>
<dbReference type="InterPro" id="IPR000305">
    <property type="entry name" value="GIY-YIG_endonuc"/>
</dbReference>
<feature type="domain" description="GIY-YIG" evidence="2">
    <location>
        <begin position="2"/>
        <end position="80"/>
    </location>
</feature>
<dbReference type="PROSITE" id="PS50164">
    <property type="entry name" value="GIY_YIG"/>
    <property type="match status" value="1"/>
</dbReference>
<dbReference type="AlphaFoldDB" id="A0A2H0TR12"/>
<comment type="similarity">
    <text evidence="1">Belongs to the UPF0213 family.</text>
</comment>
<dbReference type="PANTHER" id="PTHR34477">
    <property type="entry name" value="UPF0213 PROTEIN YHBQ"/>
    <property type="match status" value="1"/>
</dbReference>
<evidence type="ECO:0000313" key="3">
    <source>
        <dbReference type="EMBL" id="PIR73976.1"/>
    </source>
</evidence>
<dbReference type="CDD" id="cd10449">
    <property type="entry name" value="GIY-YIG_SLX1_like"/>
    <property type="match status" value="1"/>
</dbReference>
<dbReference type="Proteomes" id="UP000230154">
    <property type="component" value="Unassembled WGS sequence"/>
</dbReference>
<sequence>MKEGFFYILQSEKTDGYYIGSCCDLTKRLSEHARGHTQSTRKQKPWKLVYTECYTKLEEARAREREVKRWKSHNRMYKLITR</sequence>
<accession>A0A2H0TR12</accession>
<evidence type="ECO:0000313" key="4">
    <source>
        <dbReference type="Proteomes" id="UP000230154"/>
    </source>
</evidence>
<proteinExistence type="inferred from homology"/>
<reference evidence="4" key="1">
    <citation type="submission" date="2017-09" db="EMBL/GenBank/DDBJ databases">
        <title>Depth-based differentiation of microbial function through sediment-hosted aquifers and enrichment of novel symbionts in the deep terrestrial subsurface.</title>
        <authorList>
            <person name="Probst A.J."/>
            <person name="Ladd B."/>
            <person name="Jarett J.K."/>
            <person name="Geller-Mcgrath D.E."/>
            <person name="Sieber C.M.K."/>
            <person name="Emerson J.B."/>
            <person name="Anantharaman K."/>
            <person name="Thomas B.C."/>
            <person name="Malmstrom R."/>
            <person name="Stieglmeier M."/>
            <person name="Klingl A."/>
            <person name="Woyke T."/>
            <person name="Ryan C.M."/>
            <person name="Banfield J.F."/>
        </authorList>
    </citation>
    <scope>NUCLEOTIDE SEQUENCE [LARGE SCALE GENOMIC DNA]</scope>
</reference>
<name>A0A2H0TR12_9BACT</name>
<evidence type="ECO:0000259" key="2">
    <source>
        <dbReference type="PROSITE" id="PS50164"/>
    </source>
</evidence>
<dbReference type="PANTHER" id="PTHR34477:SF1">
    <property type="entry name" value="UPF0213 PROTEIN YHBQ"/>
    <property type="match status" value="1"/>
</dbReference>
<dbReference type="Gene3D" id="3.40.1440.10">
    <property type="entry name" value="GIY-YIG endonuclease"/>
    <property type="match status" value="1"/>
</dbReference>
<evidence type="ECO:0000256" key="1">
    <source>
        <dbReference type="ARBA" id="ARBA00007435"/>
    </source>
</evidence>
<comment type="caution">
    <text evidence="3">The sequence shown here is derived from an EMBL/GenBank/DDBJ whole genome shotgun (WGS) entry which is preliminary data.</text>
</comment>
<dbReference type="Pfam" id="PF01541">
    <property type="entry name" value="GIY-YIG"/>
    <property type="match status" value="1"/>
</dbReference>
<dbReference type="InterPro" id="IPR035901">
    <property type="entry name" value="GIY-YIG_endonuc_sf"/>
</dbReference>
<dbReference type="EMBL" id="PFCB01000033">
    <property type="protein sequence ID" value="PIR73976.1"/>
    <property type="molecule type" value="Genomic_DNA"/>
</dbReference>
<organism evidence="3 4">
    <name type="scientific">Candidatus Magasanikbacteria bacterium CG10_big_fil_rev_8_21_14_0_10_47_10</name>
    <dbReference type="NCBI Taxonomy" id="1974652"/>
    <lineage>
        <taxon>Bacteria</taxon>
        <taxon>Candidatus Magasanikiibacteriota</taxon>
    </lineage>
</organism>
<dbReference type="SUPFAM" id="SSF82771">
    <property type="entry name" value="GIY-YIG endonuclease"/>
    <property type="match status" value="1"/>
</dbReference>
<protein>
    <recommendedName>
        <fullName evidence="2">GIY-YIG domain-containing protein</fullName>
    </recommendedName>
</protein>